<gene>
    <name evidence="3" type="ORF">GA0116948_10576</name>
</gene>
<organism evidence="3 4">
    <name type="scientific">Chitinophaga costaii</name>
    <dbReference type="NCBI Taxonomy" id="1335309"/>
    <lineage>
        <taxon>Bacteria</taxon>
        <taxon>Pseudomonadati</taxon>
        <taxon>Bacteroidota</taxon>
        <taxon>Chitinophagia</taxon>
        <taxon>Chitinophagales</taxon>
        <taxon>Chitinophagaceae</taxon>
        <taxon>Chitinophaga</taxon>
    </lineage>
</organism>
<evidence type="ECO:0000313" key="3">
    <source>
        <dbReference type="EMBL" id="SCC26486.1"/>
    </source>
</evidence>
<evidence type="ECO:0000259" key="1">
    <source>
        <dbReference type="Pfam" id="PF07075"/>
    </source>
</evidence>
<sequence length="411" mass="45164">MFSLANTPVDLEFANGNLTFTSMRYFLLLLACCSLALYSNAQSSTIITGAACTASYLPLLKGKRVALLVNQTATIGPTHLVDSLLALHVNVVKILSPEHGFRGNADAGESVNNSSDEKTGLPIVSLYGGHHKATAADLSNVDILIFDIQDVGARFYTYISSLQELMEAAAENHKPLLVLDRPNPNGSYVDGPILDTAFRSFVGMQPIPIVHGMTTGEYAQLLNGEKWLAHHEQCELTVIPCLHYTHHTRYDIPIMPSPNLPNASATYLYPSLCLFEGTPISVGRGTDKPFQQFGSPLFPDAGYHFTPESRPGAKTPVLQNQRCYGFNLQGDAGEVYKKYGHQLQLQWLITAYQLYPDKATFFTPFFDKLAGGTQLRKQLVAGKTAAEIRASWAPGLARFKAIRKKYLLYAE</sequence>
<dbReference type="STRING" id="1335309.GA0116948_10576"/>
<dbReference type="PIRSF" id="PIRSF016719">
    <property type="entry name" value="UCP016719"/>
    <property type="match status" value="1"/>
</dbReference>
<dbReference type="AlphaFoldDB" id="A0A1C4D5A2"/>
<dbReference type="Proteomes" id="UP000242818">
    <property type="component" value="Unassembled WGS sequence"/>
</dbReference>
<dbReference type="EMBL" id="FMAR01000005">
    <property type="protein sequence ID" value="SCC26486.1"/>
    <property type="molecule type" value="Genomic_DNA"/>
</dbReference>
<feature type="domain" description="Peptidoglycan beta-N-acetylmuramidase NamZ N-terminal" evidence="1">
    <location>
        <begin position="65"/>
        <end position="263"/>
    </location>
</feature>
<dbReference type="PANTHER" id="PTHR42915">
    <property type="entry name" value="HYPOTHETICAL 460 KDA PROTEIN IN FEUA-SIGW INTERGENIC REGION [PRECURSOR]"/>
    <property type="match status" value="1"/>
</dbReference>
<evidence type="ECO:0000313" key="4">
    <source>
        <dbReference type="Proteomes" id="UP000242818"/>
    </source>
</evidence>
<dbReference type="InterPro" id="IPR008302">
    <property type="entry name" value="NamZ"/>
</dbReference>
<dbReference type="PANTHER" id="PTHR42915:SF1">
    <property type="entry name" value="PEPTIDOGLYCAN BETA-N-ACETYLMURAMIDASE NAMZ"/>
    <property type="match status" value="1"/>
</dbReference>
<dbReference type="Pfam" id="PF07075">
    <property type="entry name" value="NamZ_N"/>
    <property type="match status" value="1"/>
</dbReference>
<dbReference type="Gene3D" id="3.40.50.12170">
    <property type="entry name" value="Uncharacterised protein PF07075, DUF1343"/>
    <property type="match status" value="1"/>
</dbReference>
<protein>
    <submittedName>
        <fullName evidence="3">Uncharacterized conserved protein YbbC, DUF1343 family</fullName>
    </submittedName>
</protein>
<dbReference type="InterPro" id="IPR048502">
    <property type="entry name" value="NamZ_N"/>
</dbReference>
<accession>A0A1C4D5A2</accession>
<dbReference type="InterPro" id="IPR048503">
    <property type="entry name" value="NamZ_C"/>
</dbReference>
<feature type="domain" description="Peptidoglycan beta-N-acetylmuramidase NamZ C-terminal" evidence="2">
    <location>
        <begin position="267"/>
        <end position="409"/>
    </location>
</feature>
<proteinExistence type="predicted"/>
<keyword evidence="4" id="KW-1185">Reference proteome</keyword>
<evidence type="ECO:0000259" key="2">
    <source>
        <dbReference type="Pfam" id="PF20732"/>
    </source>
</evidence>
<name>A0A1C4D5A2_9BACT</name>
<reference evidence="3 4" key="1">
    <citation type="submission" date="2016-08" db="EMBL/GenBank/DDBJ databases">
        <authorList>
            <person name="Seilhamer J.J."/>
        </authorList>
    </citation>
    <scope>NUCLEOTIDE SEQUENCE [LARGE SCALE GENOMIC DNA]</scope>
    <source>
        <strain evidence="3 4">A37T2</strain>
    </source>
</reference>
<dbReference type="GO" id="GO:0033922">
    <property type="term" value="F:peptidoglycan beta-N-acetylmuramidase activity"/>
    <property type="evidence" value="ECO:0007669"/>
    <property type="project" value="InterPro"/>
</dbReference>
<dbReference type="Pfam" id="PF20732">
    <property type="entry name" value="NamZ_C"/>
    <property type="match status" value="1"/>
</dbReference>
<dbReference type="Gene3D" id="3.90.1150.140">
    <property type="match status" value="1"/>
</dbReference>